<evidence type="ECO:0000256" key="2">
    <source>
        <dbReference type="SAM" id="MobiDB-lite"/>
    </source>
</evidence>
<dbReference type="PANTHER" id="PTHR15672">
    <property type="entry name" value="CAMP-REGULATED PHOSPHOPROTEIN 21 RELATED R3H DOMAIN CONTAINING PROTEIN"/>
    <property type="match status" value="1"/>
</dbReference>
<dbReference type="CDD" id="cd02642">
    <property type="entry name" value="R3H_encore_like"/>
    <property type="match status" value="1"/>
</dbReference>
<feature type="region of interest" description="Disordered" evidence="2">
    <location>
        <begin position="366"/>
        <end position="423"/>
    </location>
</feature>
<feature type="compositionally biased region" description="Polar residues" evidence="2">
    <location>
        <begin position="370"/>
        <end position="407"/>
    </location>
</feature>
<dbReference type="Proteomes" id="UP001174909">
    <property type="component" value="Unassembled WGS sequence"/>
</dbReference>
<keyword evidence="6" id="KW-1185">Reference proteome</keyword>
<sequence length="1098" mass="115510">MEGAAILSSLAAAQSPPRAVGEVVGITASVPPDLPSTDPSSQRKITLLTRPPAPSVANSVASSSNPTVASIISAGEANPLISDLPRSGGSGGPLPEILSTPGRAARNDYYDTEDPSVNLHEFIVNSLQAQKNRVVLLKLEEEFLTYVTDPKRADPLKLPPWDSYHRMLAHRVAAYFGLEHNVDPVDKSCVVVCKGPQTRVPLHRFSDFLSVDPDSDAAEPKLILKRSPRETVMPLHKSFEALADLPLDVKSFEEREEEYEKTRARIFSQQPLQGSRSNIAFDLANAPQRPRSSLLPAIMQHRRTVSDTLLFRRRSVLEELKKDGPSSSHSSRSATPLIALLQPSAALLQSSAALLQSSAAGEGGIVGQSIVGQPTGSKVTPQHSPQQQKISPRELPSSQTQVINQQHAPMRPQSKFPRQRPSNVPSFQFQPLASRGVPMFYPQQTAIMADPSWYYNNMLLYQVSPQQFIPAAAAGGGAMPYGQVIQPAMFPMTPQQYPISPGVTTSPIISPPISTRPGGFPLHLPMMSPGGAVAEGTIPPSPPHHFTASGGVTLVRPIAQVATPTRGSFKFDGSPTSALVQPGAYSIGQPVGGAMFAAGGGATQQGRPLIAGGNTGGQLAEHMEQLSLEARRREGGGEMALGQIGEGKKPFPGHELGRNGKSGLVVNGSFPSGYAMMSAIEAGQIMSPTQVHPSAPLQFLPAHLQHAHMIPGSPQEAALMSPQHVPPGTPGGVVHFPGGIPSQSPSGPTTPPIGHMGFAAPLPAGMLSTQQQSIFSPPSTGGVTHSPVQILGHTLGTSLFSPPPSSSAHPGMFVNSPTTGAKVIGYPAGSPAAPHAPVGSGLRFKRYESPKQGNEGAPLSHAQSTNSGLSQVQFISESPMPQAPPLQQSQQQPHKGNNGVNGGSAAAISGSSGFQPVQLPPRLASQQQGGAAGLPQRNAGTRYQNQRHPANRSSQGGKGGGGNGNGGGGGLIGEPGQYLQLSAKKEPLLPTPPNTQMVKLDTTLTCGVPLHVMEIVSLPPDGTPERQQAFQMLRELGALDIKGGRINKTGEEVLIASFPSPELAIKALQMHNMPFTLSIPRSNHAKFILSLIQPQSIQ</sequence>
<dbReference type="Pfam" id="PF12752">
    <property type="entry name" value="SUZ"/>
    <property type="match status" value="1"/>
</dbReference>
<feature type="domain" description="R3H" evidence="3">
    <location>
        <begin position="133"/>
        <end position="197"/>
    </location>
</feature>
<dbReference type="GO" id="GO:0003676">
    <property type="term" value="F:nucleic acid binding"/>
    <property type="evidence" value="ECO:0007669"/>
    <property type="project" value="UniProtKB-UniRule"/>
</dbReference>
<accession>A0AA35RN75</accession>
<dbReference type="PROSITE" id="PS51061">
    <property type="entry name" value="R3H"/>
    <property type="match status" value="1"/>
</dbReference>
<organism evidence="5 6">
    <name type="scientific">Geodia barretti</name>
    <name type="common">Barrett's horny sponge</name>
    <dbReference type="NCBI Taxonomy" id="519541"/>
    <lineage>
        <taxon>Eukaryota</taxon>
        <taxon>Metazoa</taxon>
        <taxon>Porifera</taxon>
        <taxon>Demospongiae</taxon>
        <taxon>Heteroscleromorpha</taxon>
        <taxon>Tetractinellida</taxon>
        <taxon>Astrophorina</taxon>
        <taxon>Geodiidae</taxon>
        <taxon>Geodia</taxon>
    </lineage>
</organism>
<dbReference type="Pfam" id="PF01424">
    <property type="entry name" value="R3H"/>
    <property type="match status" value="1"/>
</dbReference>
<dbReference type="AlphaFoldDB" id="A0AA35RN75"/>
<dbReference type="SUPFAM" id="SSF82708">
    <property type="entry name" value="R3H domain"/>
    <property type="match status" value="1"/>
</dbReference>
<feature type="compositionally biased region" description="Gly residues" evidence="2">
    <location>
        <begin position="956"/>
        <end position="973"/>
    </location>
</feature>
<evidence type="ECO:0000313" key="5">
    <source>
        <dbReference type="EMBL" id="CAI8014624.1"/>
    </source>
</evidence>
<proteinExistence type="predicted"/>
<reference evidence="5" key="1">
    <citation type="submission" date="2023-03" db="EMBL/GenBank/DDBJ databases">
        <authorList>
            <person name="Steffen K."/>
            <person name="Cardenas P."/>
        </authorList>
    </citation>
    <scope>NUCLEOTIDE SEQUENCE</scope>
</reference>
<protein>
    <submittedName>
        <fullName evidence="5">R3H domain-containing protein 1</fullName>
    </submittedName>
</protein>
<name>A0AA35RN75_GEOBA</name>
<feature type="region of interest" description="Disordered" evidence="2">
    <location>
        <begin position="846"/>
        <end position="975"/>
    </location>
</feature>
<gene>
    <name evidence="5" type="ORF">GBAR_LOCUS9126</name>
</gene>
<dbReference type="InterPro" id="IPR001374">
    <property type="entry name" value="R3H_dom"/>
</dbReference>
<dbReference type="InterPro" id="IPR024771">
    <property type="entry name" value="SUZ"/>
</dbReference>
<evidence type="ECO:0000256" key="1">
    <source>
        <dbReference type="ARBA" id="ARBA00022553"/>
    </source>
</evidence>
<dbReference type="InterPro" id="IPR036867">
    <property type="entry name" value="R3H_dom_sf"/>
</dbReference>
<dbReference type="EMBL" id="CASHTH010001378">
    <property type="protein sequence ID" value="CAI8014624.1"/>
    <property type="molecule type" value="Genomic_DNA"/>
</dbReference>
<dbReference type="InterPro" id="IPR051937">
    <property type="entry name" value="R3H_domain_containing"/>
</dbReference>
<feature type="compositionally biased region" description="Polar residues" evidence="2">
    <location>
        <begin position="861"/>
        <end position="876"/>
    </location>
</feature>
<dbReference type="Gene3D" id="3.30.1370.50">
    <property type="entry name" value="R3H-like domain"/>
    <property type="match status" value="1"/>
</dbReference>
<evidence type="ECO:0000259" key="4">
    <source>
        <dbReference type="PROSITE" id="PS51673"/>
    </source>
</evidence>
<comment type="caution">
    <text evidence="5">The sequence shown here is derived from an EMBL/GenBank/DDBJ whole genome shotgun (WGS) entry which is preliminary data.</text>
</comment>
<keyword evidence="1" id="KW-0597">Phosphoprotein</keyword>
<feature type="domain" description="SUZ" evidence="4">
    <location>
        <begin position="199"/>
        <end position="271"/>
    </location>
</feature>
<evidence type="ECO:0000313" key="6">
    <source>
        <dbReference type="Proteomes" id="UP001174909"/>
    </source>
</evidence>
<feature type="compositionally biased region" description="Polar residues" evidence="2">
    <location>
        <begin position="938"/>
        <end position="955"/>
    </location>
</feature>
<dbReference type="PANTHER" id="PTHR15672:SF8">
    <property type="entry name" value="PROTEIN ENCORE"/>
    <property type="match status" value="1"/>
</dbReference>
<dbReference type="PROSITE" id="PS51673">
    <property type="entry name" value="SUZ"/>
    <property type="match status" value="1"/>
</dbReference>
<feature type="compositionally biased region" description="Low complexity" evidence="2">
    <location>
        <begin position="885"/>
        <end position="913"/>
    </location>
</feature>
<evidence type="ECO:0000259" key="3">
    <source>
        <dbReference type="PROSITE" id="PS51061"/>
    </source>
</evidence>